<feature type="domain" description="Ig-like" evidence="5">
    <location>
        <begin position="9"/>
        <end position="102"/>
    </location>
</feature>
<dbReference type="Proteomes" id="UP000261640">
    <property type="component" value="Unplaced"/>
</dbReference>
<keyword evidence="2" id="KW-1015">Disulfide bond</keyword>
<dbReference type="InterPro" id="IPR003599">
    <property type="entry name" value="Ig_sub"/>
</dbReference>
<accession>A0A7N8XHG0</accession>
<sequence length="393" mass="43192">RKCTFSFIPYVSHTSSVVVTSDRSQYFEYEQVSLSCQHFSSGDWTVWRYTDKGLELSQCGSGWGVQTSSSCNMKTVKLSSSGVYWCESNHRLSSVAINITVTDRPVILQSPVLPVTEGHDVTLHCKTKSPPSNLQAHFYKHDSLISSGPTGHMTIHGFSKADEGVYTCDVKGQGQSPPSWLLLRDDSDRASLTVSPDSSQHFEYEDLSLSCGANSSYHGWRVRRVPTSGGKISSCGEAWGTPTPFGCLIQTAKQPDSAVFWCESPTRQRSNSVNITVHGGAVILQSPVLPVMEGENITLICRTQTSSDLPADFYKHGSLIIDRPTGHVTILHVSKADEGVYRCNIRGHGESPPSWLFVRSEKMPVTMTTPRPPGEPGNGLDPDYDDVTTEHQF</sequence>
<evidence type="ECO:0000313" key="6">
    <source>
        <dbReference type="Ensembl" id="ENSMAMP00000051035.1"/>
    </source>
</evidence>
<proteinExistence type="predicted"/>
<feature type="domain" description="Ig-like" evidence="5">
    <location>
        <begin position="240"/>
        <end position="345"/>
    </location>
</feature>
<name>A0A7N8XHG0_9TELE</name>
<dbReference type="SMART" id="SM00408">
    <property type="entry name" value="IGc2"/>
    <property type="match status" value="3"/>
</dbReference>
<dbReference type="PANTHER" id="PTHR11481:SF64">
    <property type="entry name" value="FC RECEPTOR-LIKE PROTEIN 4"/>
    <property type="match status" value="1"/>
</dbReference>
<dbReference type="GeneTree" id="ENSGT00940000163711"/>
<dbReference type="Pfam" id="PF13927">
    <property type="entry name" value="Ig_3"/>
    <property type="match status" value="1"/>
</dbReference>
<dbReference type="Pfam" id="PF00047">
    <property type="entry name" value="ig"/>
    <property type="match status" value="1"/>
</dbReference>
<dbReference type="GO" id="GO:0007166">
    <property type="term" value="P:cell surface receptor signaling pathway"/>
    <property type="evidence" value="ECO:0007669"/>
    <property type="project" value="TreeGrafter"/>
</dbReference>
<reference evidence="6" key="2">
    <citation type="submission" date="2025-09" db="UniProtKB">
        <authorList>
            <consortium name="Ensembl"/>
        </authorList>
    </citation>
    <scope>IDENTIFICATION</scope>
</reference>
<dbReference type="GO" id="GO:0006955">
    <property type="term" value="P:immune response"/>
    <property type="evidence" value="ECO:0007669"/>
    <property type="project" value="TreeGrafter"/>
</dbReference>
<protein>
    <recommendedName>
        <fullName evidence="5">Ig-like domain-containing protein</fullName>
    </recommendedName>
</protein>
<evidence type="ECO:0000256" key="3">
    <source>
        <dbReference type="ARBA" id="ARBA00023319"/>
    </source>
</evidence>
<keyword evidence="1" id="KW-0732">Signal</keyword>
<evidence type="ECO:0000259" key="5">
    <source>
        <dbReference type="PROSITE" id="PS50835"/>
    </source>
</evidence>
<dbReference type="InterPro" id="IPR013151">
    <property type="entry name" value="Immunoglobulin_dom"/>
</dbReference>
<dbReference type="Ensembl" id="ENSMAMT00000039843.1">
    <property type="protein sequence ID" value="ENSMAMP00000051035.1"/>
    <property type="gene ID" value="ENSMAMG00000028070.1"/>
</dbReference>
<dbReference type="AlphaFoldDB" id="A0A7N8XHG0"/>
<dbReference type="InterPro" id="IPR003598">
    <property type="entry name" value="Ig_sub2"/>
</dbReference>
<evidence type="ECO:0000256" key="4">
    <source>
        <dbReference type="SAM" id="MobiDB-lite"/>
    </source>
</evidence>
<dbReference type="PROSITE" id="PS50835">
    <property type="entry name" value="IG_LIKE"/>
    <property type="match status" value="3"/>
</dbReference>
<reference evidence="6" key="1">
    <citation type="submission" date="2025-08" db="UniProtKB">
        <authorList>
            <consortium name="Ensembl"/>
        </authorList>
    </citation>
    <scope>IDENTIFICATION</scope>
</reference>
<dbReference type="SMART" id="SM00409">
    <property type="entry name" value="IG"/>
    <property type="match status" value="4"/>
</dbReference>
<dbReference type="InterPro" id="IPR007110">
    <property type="entry name" value="Ig-like_dom"/>
</dbReference>
<dbReference type="GO" id="GO:0004888">
    <property type="term" value="F:transmembrane signaling receptor activity"/>
    <property type="evidence" value="ECO:0007669"/>
    <property type="project" value="TreeGrafter"/>
</dbReference>
<feature type="region of interest" description="Disordered" evidence="4">
    <location>
        <begin position="365"/>
        <end position="393"/>
    </location>
</feature>
<dbReference type="GO" id="GO:0009897">
    <property type="term" value="C:external side of plasma membrane"/>
    <property type="evidence" value="ECO:0007669"/>
    <property type="project" value="TreeGrafter"/>
</dbReference>
<organism evidence="6 7">
    <name type="scientific">Mastacembelus armatus</name>
    <name type="common">zig-zag eel</name>
    <dbReference type="NCBI Taxonomy" id="205130"/>
    <lineage>
        <taxon>Eukaryota</taxon>
        <taxon>Metazoa</taxon>
        <taxon>Chordata</taxon>
        <taxon>Craniata</taxon>
        <taxon>Vertebrata</taxon>
        <taxon>Euteleostomi</taxon>
        <taxon>Actinopterygii</taxon>
        <taxon>Neopterygii</taxon>
        <taxon>Teleostei</taxon>
        <taxon>Neoteleostei</taxon>
        <taxon>Acanthomorphata</taxon>
        <taxon>Anabantaria</taxon>
        <taxon>Synbranchiformes</taxon>
        <taxon>Mastacembelidae</taxon>
        <taxon>Mastacembelus</taxon>
    </lineage>
</organism>
<dbReference type="InterPro" id="IPR013783">
    <property type="entry name" value="Ig-like_fold"/>
</dbReference>
<keyword evidence="7" id="KW-1185">Reference proteome</keyword>
<evidence type="ECO:0000313" key="7">
    <source>
        <dbReference type="Proteomes" id="UP000261640"/>
    </source>
</evidence>
<feature type="domain" description="Ig-like" evidence="5">
    <location>
        <begin position="105"/>
        <end position="195"/>
    </location>
</feature>
<dbReference type="SUPFAM" id="SSF48726">
    <property type="entry name" value="Immunoglobulin"/>
    <property type="match status" value="3"/>
</dbReference>
<evidence type="ECO:0000256" key="2">
    <source>
        <dbReference type="ARBA" id="ARBA00023157"/>
    </source>
</evidence>
<evidence type="ECO:0000256" key="1">
    <source>
        <dbReference type="ARBA" id="ARBA00022729"/>
    </source>
</evidence>
<dbReference type="InterPro" id="IPR050488">
    <property type="entry name" value="Ig_Fc_receptor"/>
</dbReference>
<dbReference type="Gene3D" id="2.60.40.10">
    <property type="entry name" value="Immunoglobulins"/>
    <property type="match status" value="4"/>
</dbReference>
<dbReference type="InterPro" id="IPR036179">
    <property type="entry name" value="Ig-like_dom_sf"/>
</dbReference>
<keyword evidence="3" id="KW-0393">Immunoglobulin domain</keyword>
<dbReference type="PANTHER" id="PTHR11481">
    <property type="entry name" value="IMMUNOGLOBULIN FC RECEPTOR"/>
    <property type="match status" value="1"/>
</dbReference>
<dbReference type="InParanoid" id="A0A7N8XHG0"/>